<keyword evidence="14" id="KW-1185">Reference proteome</keyword>
<dbReference type="GO" id="GO:0005737">
    <property type="term" value="C:cytoplasm"/>
    <property type="evidence" value="ECO:0007669"/>
    <property type="project" value="UniProtKB-SubCell"/>
</dbReference>
<dbReference type="InterPro" id="IPR040460">
    <property type="entry name" value="Gasdermin_pore"/>
</dbReference>
<evidence type="ECO:0000256" key="6">
    <source>
        <dbReference type="ARBA" id="ARBA00022490"/>
    </source>
</evidence>
<protein>
    <submittedName>
        <fullName evidence="15">Gasdermin-C4-like isoform X2</fullName>
    </submittedName>
</protein>
<evidence type="ECO:0000256" key="10">
    <source>
        <dbReference type="ARBA" id="ARBA00023139"/>
    </source>
</evidence>
<keyword evidence="4" id="KW-1134">Transmembrane beta strand</keyword>
<feature type="domain" description="Gasdermin PUB" evidence="13">
    <location>
        <begin position="133"/>
        <end position="306"/>
    </location>
</feature>
<keyword evidence="11" id="KW-0449">Lipoprotein</keyword>
<dbReference type="GO" id="GO:0012501">
    <property type="term" value="P:programmed cell death"/>
    <property type="evidence" value="ECO:0007669"/>
    <property type="project" value="UniProtKB-KW"/>
</dbReference>
<comment type="subcellular location">
    <subcellularLocation>
        <location evidence="2">Cell membrane</location>
        <topology evidence="2">Multi-pass membrane protein</topology>
    </subcellularLocation>
    <subcellularLocation>
        <location evidence="1">Cytoplasm</location>
    </subcellularLocation>
</comment>
<comment type="similarity">
    <text evidence="3">Belongs to the gasdermin family.</text>
</comment>
<keyword evidence="7" id="KW-1210">Necrosis</keyword>
<dbReference type="InterPro" id="IPR041263">
    <property type="entry name" value="Gasdermin_PUB"/>
</dbReference>
<dbReference type="Proteomes" id="UP001652642">
    <property type="component" value="Chromosome 6"/>
</dbReference>
<evidence type="ECO:0000313" key="14">
    <source>
        <dbReference type="Proteomes" id="UP001652642"/>
    </source>
</evidence>
<dbReference type="GO" id="GO:0070273">
    <property type="term" value="F:phosphatidylinositol-4-phosphate binding"/>
    <property type="evidence" value="ECO:0007669"/>
    <property type="project" value="TreeGrafter"/>
</dbReference>
<dbReference type="PANTHER" id="PTHR16399:SF18">
    <property type="entry name" value="GASDERMIN-A"/>
    <property type="match status" value="1"/>
</dbReference>
<dbReference type="GO" id="GO:0005886">
    <property type="term" value="C:plasma membrane"/>
    <property type="evidence" value="ECO:0007669"/>
    <property type="project" value="UniProtKB-SubCell"/>
</dbReference>
<evidence type="ECO:0000256" key="4">
    <source>
        <dbReference type="ARBA" id="ARBA00022452"/>
    </source>
</evidence>
<evidence type="ECO:0000256" key="8">
    <source>
        <dbReference type="ARBA" id="ARBA00022692"/>
    </source>
</evidence>
<evidence type="ECO:0000256" key="9">
    <source>
        <dbReference type="ARBA" id="ARBA00023136"/>
    </source>
</evidence>
<dbReference type="GO" id="GO:0070269">
    <property type="term" value="P:pyroptotic inflammatory response"/>
    <property type="evidence" value="ECO:0007669"/>
    <property type="project" value="TreeGrafter"/>
</dbReference>
<name>A0A6J0U2K5_9SAUR</name>
<dbReference type="AlphaFoldDB" id="A0A6J0U2K5"/>
<dbReference type="Pfam" id="PF04598">
    <property type="entry name" value="Gasdermin"/>
    <property type="match status" value="1"/>
</dbReference>
<evidence type="ECO:0000256" key="2">
    <source>
        <dbReference type="ARBA" id="ARBA00004651"/>
    </source>
</evidence>
<dbReference type="InterPro" id="IPR007677">
    <property type="entry name" value="Gasdermin"/>
</dbReference>
<keyword evidence="8" id="KW-0812">Transmembrane</keyword>
<evidence type="ECO:0000256" key="7">
    <source>
        <dbReference type="ARBA" id="ARBA00022590"/>
    </source>
</evidence>
<dbReference type="RefSeq" id="XP_020654976.2">
    <property type="nucleotide sequence ID" value="XM_020799317.2"/>
</dbReference>
<keyword evidence="6" id="KW-0963">Cytoplasm</keyword>
<dbReference type="GO" id="GO:0042742">
    <property type="term" value="P:defense response to bacterium"/>
    <property type="evidence" value="ECO:0007669"/>
    <property type="project" value="TreeGrafter"/>
</dbReference>
<dbReference type="Pfam" id="PF17708">
    <property type="entry name" value="Gasdermin_C"/>
    <property type="match status" value="1"/>
</dbReference>
<evidence type="ECO:0000256" key="5">
    <source>
        <dbReference type="ARBA" id="ARBA00022475"/>
    </source>
</evidence>
<proteinExistence type="inferred from homology"/>
<evidence type="ECO:0000256" key="1">
    <source>
        <dbReference type="ARBA" id="ARBA00004496"/>
    </source>
</evidence>
<evidence type="ECO:0000313" key="15">
    <source>
        <dbReference type="RefSeq" id="XP_020654976.2"/>
    </source>
</evidence>
<dbReference type="GeneID" id="110082065"/>
<evidence type="ECO:0000259" key="12">
    <source>
        <dbReference type="Pfam" id="PF04598"/>
    </source>
</evidence>
<reference evidence="15" key="1">
    <citation type="submission" date="2025-08" db="UniProtKB">
        <authorList>
            <consortium name="RefSeq"/>
        </authorList>
    </citation>
    <scope>IDENTIFICATION</scope>
</reference>
<organism evidence="14 15">
    <name type="scientific">Pogona vitticeps</name>
    <name type="common">central bearded dragon</name>
    <dbReference type="NCBI Taxonomy" id="103695"/>
    <lineage>
        <taxon>Eukaryota</taxon>
        <taxon>Metazoa</taxon>
        <taxon>Chordata</taxon>
        <taxon>Craniata</taxon>
        <taxon>Vertebrata</taxon>
        <taxon>Euteleostomi</taxon>
        <taxon>Lepidosauria</taxon>
        <taxon>Squamata</taxon>
        <taxon>Bifurcata</taxon>
        <taxon>Unidentata</taxon>
        <taxon>Episquamata</taxon>
        <taxon>Toxicofera</taxon>
        <taxon>Iguania</taxon>
        <taxon>Acrodonta</taxon>
        <taxon>Agamidae</taxon>
        <taxon>Amphibolurinae</taxon>
        <taxon>Pogona</taxon>
    </lineage>
</organism>
<feature type="domain" description="Gasdermin pore forming" evidence="12">
    <location>
        <begin position="22"/>
        <end position="100"/>
    </location>
</feature>
<accession>A0A6J0U2K5</accession>
<keyword evidence="9" id="KW-0472">Membrane</keyword>
<dbReference type="GO" id="GO:0001786">
    <property type="term" value="F:phosphatidylserine binding"/>
    <property type="evidence" value="ECO:0007669"/>
    <property type="project" value="TreeGrafter"/>
</dbReference>
<sequence length="338" mass="38256">MFNIRGKWYGAPAGSYLAIEISHNIIQQLSPKLDFYIVTEVFEIMESLLVEEIMQGGGKGEVTVRDIFTIQGLNKRIKQKSLLIPQGTIMAYRVEKLQSHEEEPGCSLQSKQDPFLTYDAFQDELGSSLTAIQKVKDVVKEAYEPLMRLSQPLKRHLLKSFRIFLEDSDVASTVQSVLELSMVGDDVDHSVLEPLNEELRPKVEKFLSHLGIFKDTEKGESQDLWRPIHFFCSSIDDLDYEMLPLLEAIVEKNNMAKQLEMMDSVLKWILSGDEGSVFTISFQSMTDEEAGLTAEMLQMCELDLEVGKVSATCLWNNKAHSELGALYSSLYALQILRG</sequence>
<evidence type="ECO:0000256" key="3">
    <source>
        <dbReference type="ARBA" id="ARBA00009279"/>
    </source>
</evidence>
<keyword evidence="10" id="KW-0564">Palmitate</keyword>
<evidence type="ECO:0000259" key="13">
    <source>
        <dbReference type="Pfam" id="PF17708"/>
    </source>
</evidence>
<gene>
    <name evidence="15" type="primary">LOC110082065</name>
</gene>
<evidence type="ECO:0000256" key="11">
    <source>
        <dbReference type="ARBA" id="ARBA00023288"/>
    </source>
</evidence>
<keyword evidence="5" id="KW-1003">Cell membrane</keyword>
<dbReference type="PANTHER" id="PTHR16399">
    <property type="entry name" value="GASDERMIN"/>
    <property type="match status" value="1"/>
</dbReference>
<dbReference type="GO" id="GO:0005546">
    <property type="term" value="F:phosphatidylinositol-4,5-bisphosphate binding"/>
    <property type="evidence" value="ECO:0007669"/>
    <property type="project" value="TreeGrafter"/>
</dbReference>